<dbReference type="PRINTS" id="PR00721">
    <property type="entry name" value="STOMATIN"/>
</dbReference>
<name>A0AAE0RSH2_9BIVA</name>
<evidence type="ECO:0000313" key="5">
    <source>
        <dbReference type="Proteomes" id="UP001195483"/>
    </source>
</evidence>
<evidence type="ECO:0000259" key="3">
    <source>
        <dbReference type="SMART" id="SM00244"/>
    </source>
</evidence>
<dbReference type="InterPro" id="IPR001972">
    <property type="entry name" value="Stomatin_HflK_fam"/>
</dbReference>
<reference evidence="4" key="3">
    <citation type="submission" date="2023-05" db="EMBL/GenBank/DDBJ databases">
        <authorList>
            <person name="Smith C.H."/>
        </authorList>
    </citation>
    <scope>NUCLEOTIDE SEQUENCE</scope>
    <source>
        <strain evidence="4">CHS0354</strain>
        <tissue evidence="4">Mantle</tissue>
    </source>
</reference>
<protein>
    <recommendedName>
        <fullName evidence="3">Band 7 domain-containing protein</fullName>
    </recommendedName>
</protein>
<sequence>MSSVRYSRLPTEEFESVSVDLESGFRYNDSKNLDRKYKSIFTYGGPRAQSTIHKANEIGVEIVKQPLMSRICHYIVTGLCTLFCILLFPFTIWRSYKVVAEYEKLIIFRLGRLLSPKGPGVVFIIPCIDKWKRVDTRVKAFHVPPLQVITSDGGIVELGATVHYLTTDVVRSVTAVQDINVSVRCLVRTVLNNHIVKYGLEDIESHKGNIVSHIMNDCNRTAESWGIKLDRVELSELKILQRPNPNSMFGGGSGITQVLQQVFQAFTSPSGIHVPQPASVKTISEDPQPSGVGAVGSADIALQPLSDPRELLIAIKSVLSESLVRCVGAVYQFQVSGQNGGTFFLDLKNGTGSTGEGPDPLGNPDTTLELSVEDMQEMFLGRLKPMHAYMSGRLRVSGDLSAALRMEEVLKKLVAKSKLG</sequence>
<organism evidence="4 5">
    <name type="scientific">Potamilus streckersoni</name>
    <dbReference type="NCBI Taxonomy" id="2493646"/>
    <lineage>
        <taxon>Eukaryota</taxon>
        <taxon>Metazoa</taxon>
        <taxon>Spiralia</taxon>
        <taxon>Lophotrochozoa</taxon>
        <taxon>Mollusca</taxon>
        <taxon>Bivalvia</taxon>
        <taxon>Autobranchia</taxon>
        <taxon>Heteroconchia</taxon>
        <taxon>Palaeoheterodonta</taxon>
        <taxon>Unionida</taxon>
        <taxon>Unionoidea</taxon>
        <taxon>Unionidae</taxon>
        <taxon>Ambleminae</taxon>
        <taxon>Lampsilini</taxon>
        <taxon>Potamilus</taxon>
    </lineage>
</organism>
<dbReference type="Gene3D" id="3.30.479.30">
    <property type="entry name" value="Band 7 domain"/>
    <property type="match status" value="1"/>
</dbReference>
<dbReference type="Pfam" id="PF01145">
    <property type="entry name" value="Band_7"/>
    <property type="match status" value="1"/>
</dbReference>
<evidence type="ECO:0000313" key="4">
    <source>
        <dbReference type="EMBL" id="KAK3578888.1"/>
    </source>
</evidence>
<dbReference type="SUPFAM" id="SSF117892">
    <property type="entry name" value="Band 7/SPFH domain"/>
    <property type="match status" value="1"/>
</dbReference>
<evidence type="ECO:0000256" key="1">
    <source>
        <dbReference type="ARBA" id="ARBA00008164"/>
    </source>
</evidence>
<keyword evidence="2" id="KW-1133">Transmembrane helix</keyword>
<gene>
    <name evidence="4" type="ORF">CHS0354_010254</name>
</gene>
<dbReference type="FunFam" id="3.30.479.30:FF:000004">
    <property type="entry name" value="Putative membrane protease family, stomatin"/>
    <property type="match status" value="1"/>
</dbReference>
<comment type="caution">
    <text evidence="4">The sequence shown here is derived from an EMBL/GenBank/DDBJ whole genome shotgun (WGS) entry which is preliminary data.</text>
</comment>
<comment type="similarity">
    <text evidence="1">Belongs to the band 7/mec-2 family.</text>
</comment>
<keyword evidence="5" id="KW-1185">Reference proteome</keyword>
<dbReference type="InterPro" id="IPR036527">
    <property type="entry name" value="SCP2_sterol-bd_dom_sf"/>
</dbReference>
<feature type="domain" description="Band 7" evidence="3">
    <location>
        <begin position="94"/>
        <end position="247"/>
    </location>
</feature>
<dbReference type="GO" id="GO:0009898">
    <property type="term" value="C:cytoplasmic side of plasma membrane"/>
    <property type="evidence" value="ECO:0007669"/>
    <property type="project" value="UniProtKB-ARBA"/>
</dbReference>
<proteinExistence type="inferred from homology"/>
<reference evidence="4" key="2">
    <citation type="journal article" date="2021" name="Genome Biol. Evol.">
        <title>Developing a high-quality reference genome for a parasitic bivalve with doubly uniparental inheritance (Bivalvia: Unionida).</title>
        <authorList>
            <person name="Smith C.H."/>
        </authorList>
    </citation>
    <scope>NUCLEOTIDE SEQUENCE</scope>
    <source>
        <strain evidence="4">CHS0354</strain>
        <tissue evidence="4">Mantle</tissue>
    </source>
</reference>
<dbReference type="SMART" id="SM00244">
    <property type="entry name" value="PHB"/>
    <property type="match status" value="1"/>
</dbReference>
<dbReference type="InterPro" id="IPR001107">
    <property type="entry name" value="Band_7"/>
</dbReference>
<dbReference type="InterPro" id="IPR003033">
    <property type="entry name" value="SCP2_sterol-bd_dom"/>
</dbReference>
<dbReference type="PANTHER" id="PTHR10264:SF130">
    <property type="entry name" value="STOMATIN-LIKE PROTEIN 1"/>
    <property type="match status" value="1"/>
</dbReference>
<dbReference type="SUPFAM" id="SSF55718">
    <property type="entry name" value="SCP-like"/>
    <property type="match status" value="1"/>
</dbReference>
<dbReference type="PANTHER" id="PTHR10264">
    <property type="entry name" value="BAND 7 PROTEIN-RELATED"/>
    <property type="match status" value="1"/>
</dbReference>
<reference evidence="4" key="1">
    <citation type="journal article" date="2021" name="Genome Biol. Evol.">
        <title>A High-Quality Reference Genome for a Parasitic Bivalve with Doubly Uniparental Inheritance (Bivalvia: Unionida).</title>
        <authorList>
            <person name="Smith C.H."/>
        </authorList>
    </citation>
    <scope>NUCLEOTIDE SEQUENCE</scope>
    <source>
        <strain evidence="4">CHS0354</strain>
    </source>
</reference>
<dbReference type="Pfam" id="PF02036">
    <property type="entry name" value="SCP2"/>
    <property type="match status" value="1"/>
</dbReference>
<dbReference type="Gene3D" id="3.30.1050.10">
    <property type="entry name" value="SCP2 sterol-binding domain"/>
    <property type="match status" value="1"/>
</dbReference>
<keyword evidence="2" id="KW-0472">Membrane</keyword>
<dbReference type="InterPro" id="IPR036013">
    <property type="entry name" value="Band_7/SPFH_dom_sf"/>
</dbReference>
<dbReference type="AlphaFoldDB" id="A0AAE0RSH2"/>
<feature type="transmembrane region" description="Helical" evidence="2">
    <location>
        <begin position="71"/>
        <end position="93"/>
    </location>
</feature>
<dbReference type="EMBL" id="JAEAOA010000640">
    <property type="protein sequence ID" value="KAK3578888.1"/>
    <property type="molecule type" value="Genomic_DNA"/>
</dbReference>
<dbReference type="Proteomes" id="UP001195483">
    <property type="component" value="Unassembled WGS sequence"/>
</dbReference>
<accession>A0AAE0RSH2</accession>
<dbReference type="InterPro" id="IPR043202">
    <property type="entry name" value="Band-7_stomatin-like"/>
</dbReference>
<keyword evidence="2" id="KW-0812">Transmembrane</keyword>
<evidence type="ECO:0000256" key="2">
    <source>
        <dbReference type="SAM" id="Phobius"/>
    </source>
</evidence>